<comment type="caution">
    <text evidence="2">The sequence shown here is derived from an EMBL/GenBank/DDBJ whole genome shotgun (WGS) entry which is preliminary data.</text>
</comment>
<organism evidence="2 3">
    <name type="scientific">Spirosoma oryzae</name>
    <dbReference type="NCBI Taxonomy" id="1469603"/>
    <lineage>
        <taxon>Bacteria</taxon>
        <taxon>Pseudomonadati</taxon>
        <taxon>Bacteroidota</taxon>
        <taxon>Cytophagia</taxon>
        <taxon>Cytophagales</taxon>
        <taxon>Cytophagaceae</taxon>
        <taxon>Spirosoma</taxon>
    </lineage>
</organism>
<proteinExistence type="predicted"/>
<protein>
    <submittedName>
        <fullName evidence="2">Uncharacterized protein</fullName>
    </submittedName>
</protein>
<dbReference type="Proteomes" id="UP000238375">
    <property type="component" value="Unassembled WGS sequence"/>
</dbReference>
<dbReference type="RefSeq" id="WP_106138139.1">
    <property type="nucleotide sequence ID" value="NZ_PVTE01000009.1"/>
</dbReference>
<feature type="region of interest" description="Disordered" evidence="1">
    <location>
        <begin position="34"/>
        <end position="54"/>
    </location>
</feature>
<reference evidence="2 3" key="1">
    <citation type="submission" date="2018-03" db="EMBL/GenBank/DDBJ databases">
        <title>Genomic Encyclopedia of Archaeal and Bacterial Type Strains, Phase II (KMG-II): from individual species to whole genera.</title>
        <authorList>
            <person name="Goeker M."/>
        </authorList>
    </citation>
    <scope>NUCLEOTIDE SEQUENCE [LARGE SCALE GENOMIC DNA]</scope>
    <source>
        <strain evidence="2 3">DSM 28354</strain>
    </source>
</reference>
<dbReference type="AlphaFoldDB" id="A0A2T0SYA3"/>
<gene>
    <name evidence="2" type="ORF">CLV58_109135</name>
</gene>
<sequence length="88" mass="10680">MNQTTEAPEERFKRRAGLLGQDCFDFDRYPELNGYPHKNHKRDVPAELDQQPGEDVNDWNNRYMDYYLERMRIDFPHLAFLFNPELDQ</sequence>
<evidence type="ECO:0000256" key="1">
    <source>
        <dbReference type="SAM" id="MobiDB-lite"/>
    </source>
</evidence>
<accession>A0A2T0SYA3</accession>
<evidence type="ECO:0000313" key="3">
    <source>
        <dbReference type="Proteomes" id="UP000238375"/>
    </source>
</evidence>
<name>A0A2T0SYA3_9BACT</name>
<evidence type="ECO:0000313" key="2">
    <source>
        <dbReference type="EMBL" id="PRY38408.1"/>
    </source>
</evidence>
<keyword evidence="3" id="KW-1185">Reference proteome</keyword>
<dbReference type="EMBL" id="PVTE01000009">
    <property type="protein sequence ID" value="PRY38408.1"/>
    <property type="molecule type" value="Genomic_DNA"/>
</dbReference>